<dbReference type="InterPro" id="IPR008912">
    <property type="entry name" value="Uncharacterised_CoxE"/>
</dbReference>
<dbReference type="OrthoDB" id="9789979at2"/>
<evidence type="ECO:0000313" key="1">
    <source>
        <dbReference type="EMBL" id="EIC01958.1"/>
    </source>
</evidence>
<comment type="caution">
    <text evidence="1">The sequence shown here is derived from an EMBL/GenBank/DDBJ whole genome shotgun (WGS) entry which is preliminary data.</text>
</comment>
<dbReference type="AlphaFoldDB" id="H7EK71"/>
<dbReference type="EMBL" id="AGRW01000044">
    <property type="protein sequence ID" value="EIC01958.1"/>
    <property type="molecule type" value="Genomic_DNA"/>
</dbReference>
<reference evidence="1 2" key="1">
    <citation type="submission" date="2011-09" db="EMBL/GenBank/DDBJ databases">
        <title>The draft genome of Treponema saccharophilum DSM 2985.</title>
        <authorList>
            <consortium name="US DOE Joint Genome Institute (JGI-PGF)"/>
            <person name="Lucas S."/>
            <person name="Copeland A."/>
            <person name="Lapidus A."/>
            <person name="Glavina del Rio T."/>
            <person name="Dalin E."/>
            <person name="Tice H."/>
            <person name="Bruce D."/>
            <person name="Goodwin L."/>
            <person name="Pitluck S."/>
            <person name="Peters L."/>
            <person name="Kyrpides N."/>
            <person name="Mavromatis K."/>
            <person name="Ivanova N."/>
            <person name="Markowitz V."/>
            <person name="Cheng J.-F."/>
            <person name="Hugenholtz P."/>
            <person name="Woyke T."/>
            <person name="Wu D."/>
            <person name="Gronow S."/>
            <person name="Wellnitz S."/>
            <person name="Brambilla E."/>
            <person name="Klenk H.-P."/>
            <person name="Eisen J.A."/>
        </authorList>
    </citation>
    <scope>NUCLEOTIDE SEQUENCE [LARGE SCALE GENOMIC DNA]</scope>
    <source>
        <strain evidence="1 2">DSM 2985</strain>
    </source>
</reference>
<dbReference type="Proteomes" id="UP000003571">
    <property type="component" value="Unassembled WGS sequence"/>
</dbReference>
<gene>
    <name evidence="1" type="ORF">TresaDRAFT_1710</name>
</gene>
<protein>
    <submittedName>
        <fullName evidence="1">VWA containing CoxE family protein</fullName>
    </submittedName>
</protein>
<dbReference type="eggNOG" id="COG2425">
    <property type="taxonomic scope" value="Bacteria"/>
</dbReference>
<dbReference type="InterPro" id="IPR036465">
    <property type="entry name" value="vWFA_dom_sf"/>
</dbReference>
<evidence type="ECO:0000313" key="2">
    <source>
        <dbReference type="Proteomes" id="UP000003571"/>
    </source>
</evidence>
<keyword evidence="2" id="KW-1185">Reference proteome</keyword>
<dbReference type="Pfam" id="PF05762">
    <property type="entry name" value="VWA_CoxE"/>
    <property type="match status" value="1"/>
</dbReference>
<dbReference type="RefSeq" id="WP_002703896.1">
    <property type="nucleotide sequence ID" value="NZ_AGRW01000044.1"/>
</dbReference>
<dbReference type="PANTHER" id="PTHR30634">
    <property type="entry name" value="OUTER MEMBRANE LOLAB LIPOPROTEIN INSERTION APPARATUS"/>
    <property type="match status" value="1"/>
</dbReference>
<accession>H7EK71</accession>
<name>H7EK71_9SPIR</name>
<organism evidence="1 2">
    <name type="scientific">Treponema saccharophilum DSM 2985</name>
    <dbReference type="NCBI Taxonomy" id="907348"/>
    <lineage>
        <taxon>Bacteria</taxon>
        <taxon>Pseudomonadati</taxon>
        <taxon>Spirochaetota</taxon>
        <taxon>Spirochaetia</taxon>
        <taxon>Spirochaetales</taxon>
        <taxon>Treponemataceae</taxon>
        <taxon>Treponema</taxon>
    </lineage>
</organism>
<dbReference type="PATRIC" id="fig|907348.3.peg.1278"/>
<dbReference type="SUPFAM" id="SSF53300">
    <property type="entry name" value="vWA-like"/>
    <property type="match status" value="1"/>
</dbReference>
<dbReference type="STRING" id="907348.TresaDRAFT_1710"/>
<dbReference type="PANTHER" id="PTHR30634:SF16">
    <property type="entry name" value="OUTER-MEMBRANE LIPOPROTEIN LOLB"/>
    <property type="match status" value="1"/>
</dbReference>
<dbReference type="Gene3D" id="3.40.50.410">
    <property type="entry name" value="von Willebrand factor, type A domain"/>
    <property type="match status" value="1"/>
</dbReference>
<sequence length="391" mass="42768">MTQDEKIARWRLILGKESDEALGGFCGGSAVPLDKKQSLIDDTLSAIYGKNDDTLSKGRGRGNGPSSPVISKWLGNLRTLFDNDTVVVVQNDAIERKGLKQLLMEPELLENLAPDMSMASVFLELKNQIPEKSKESARLYIKKIVDKINELLSTQIQSAVVSALNKKSHSPLPSASAIDFKYTIARNLKNFSTDLGTIIPEHVWFYDRSAKTSKWNIILDVDQSGSMGDSIIFSSIMACILATMSSVKTNIVAFDTEIMDLTDLTSDPVDLLFGFQMGGGTDIRKSLEYCQTLVTDPLHTLFFLISDLDEYGSRAGLVEKIRELKESGVTVIVLLAIEDGGRAYYDKATAAAVAGLSVPCFACPPERLPELLAAALRKDDLTGFAKTGQEK</sequence>
<dbReference type="InterPro" id="IPR050458">
    <property type="entry name" value="LolB"/>
</dbReference>
<proteinExistence type="predicted"/>